<accession>A0A3M7QRI8</accession>
<gene>
    <name evidence="2" type="ORF">BpHYR1_002636</name>
</gene>
<evidence type="ECO:0000313" key="3">
    <source>
        <dbReference type="Proteomes" id="UP000276133"/>
    </source>
</evidence>
<sequence length="100" mass="11674">MLHNLVISLTVAVAKHPQRKTFHKHIIKRQANNRISRKADSSHKQGAVDTKARRGQTAYNFSKSIEKMVTQDWTRCTKHLGSHKLCRHRRLSSFKEAYYC</sequence>
<proteinExistence type="predicted"/>
<dbReference type="EMBL" id="REGN01005342">
    <property type="protein sequence ID" value="RNA13704.1"/>
    <property type="molecule type" value="Genomic_DNA"/>
</dbReference>
<dbReference type="Proteomes" id="UP000276133">
    <property type="component" value="Unassembled WGS sequence"/>
</dbReference>
<feature type="region of interest" description="Disordered" evidence="1">
    <location>
        <begin position="31"/>
        <end position="54"/>
    </location>
</feature>
<name>A0A3M7QRI8_BRAPC</name>
<keyword evidence="3" id="KW-1185">Reference proteome</keyword>
<evidence type="ECO:0000256" key="1">
    <source>
        <dbReference type="SAM" id="MobiDB-lite"/>
    </source>
</evidence>
<dbReference type="AlphaFoldDB" id="A0A3M7QRI8"/>
<evidence type="ECO:0000313" key="2">
    <source>
        <dbReference type="EMBL" id="RNA13704.1"/>
    </source>
</evidence>
<reference evidence="2 3" key="1">
    <citation type="journal article" date="2018" name="Sci. Rep.">
        <title>Genomic signatures of local adaptation to the degree of environmental predictability in rotifers.</title>
        <authorList>
            <person name="Franch-Gras L."/>
            <person name="Hahn C."/>
            <person name="Garcia-Roger E.M."/>
            <person name="Carmona M.J."/>
            <person name="Serra M."/>
            <person name="Gomez A."/>
        </authorList>
    </citation>
    <scope>NUCLEOTIDE SEQUENCE [LARGE SCALE GENOMIC DNA]</scope>
    <source>
        <strain evidence="2">HYR1</strain>
    </source>
</reference>
<protein>
    <submittedName>
        <fullName evidence="2">Uncharacterized protein</fullName>
    </submittedName>
</protein>
<comment type="caution">
    <text evidence="2">The sequence shown here is derived from an EMBL/GenBank/DDBJ whole genome shotgun (WGS) entry which is preliminary data.</text>
</comment>
<organism evidence="2 3">
    <name type="scientific">Brachionus plicatilis</name>
    <name type="common">Marine rotifer</name>
    <name type="synonym">Brachionus muelleri</name>
    <dbReference type="NCBI Taxonomy" id="10195"/>
    <lineage>
        <taxon>Eukaryota</taxon>
        <taxon>Metazoa</taxon>
        <taxon>Spiralia</taxon>
        <taxon>Gnathifera</taxon>
        <taxon>Rotifera</taxon>
        <taxon>Eurotatoria</taxon>
        <taxon>Monogononta</taxon>
        <taxon>Pseudotrocha</taxon>
        <taxon>Ploima</taxon>
        <taxon>Brachionidae</taxon>
        <taxon>Brachionus</taxon>
    </lineage>
</organism>